<proteinExistence type="predicted"/>
<feature type="transmembrane region" description="Helical" evidence="1">
    <location>
        <begin position="99"/>
        <end position="119"/>
    </location>
</feature>
<keyword evidence="3" id="KW-1185">Reference proteome</keyword>
<dbReference type="EMBL" id="JAAMFM010000003">
    <property type="protein sequence ID" value="NVM94131.1"/>
    <property type="molecule type" value="Genomic_DNA"/>
</dbReference>
<dbReference type="RefSeq" id="WP_176633846.1">
    <property type="nucleotide sequence ID" value="NZ_JAAMFM010000003.1"/>
</dbReference>
<evidence type="ECO:0000313" key="3">
    <source>
        <dbReference type="Proteomes" id="UP000543556"/>
    </source>
</evidence>
<feature type="transmembrane region" description="Helical" evidence="1">
    <location>
        <begin position="139"/>
        <end position="160"/>
    </location>
</feature>
<comment type="caution">
    <text evidence="2">The sequence shown here is derived from an EMBL/GenBank/DDBJ whole genome shotgun (WGS) entry which is preliminary data.</text>
</comment>
<reference evidence="2 3" key="1">
    <citation type="submission" date="2020-02" db="EMBL/GenBank/DDBJ databases">
        <title>Genome sequence of strain AETb3-4.</title>
        <authorList>
            <person name="Gao J."/>
            <person name="Zhang X."/>
        </authorList>
    </citation>
    <scope>NUCLEOTIDE SEQUENCE [LARGE SCALE GENOMIC DNA]</scope>
    <source>
        <strain evidence="2 3">AETb3-4</strain>
    </source>
</reference>
<evidence type="ECO:0000313" key="2">
    <source>
        <dbReference type="EMBL" id="NVM94131.1"/>
    </source>
</evidence>
<name>A0A7Y7IEQ7_9MICC</name>
<feature type="transmembrane region" description="Helical" evidence="1">
    <location>
        <begin position="6"/>
        <end position="25"/>
    </location>
</feature>
<keyword evidence="1" id="KW-0812">Transmembrane</keyword>
<keyword evidence="1" id="KW-0472">Membrane</keyword>
<feature type="transmembrane region" description="Helical" evidence="1">
    <location>
        <begin position="32"/>
        <end position="54"/>
    </location>
</feature>
<feature type="transmembrane region" description="Helical" evidence="1">
    <location>
        <begin position="66"/>
        <end position="87"/>
    </location>
</feature>
<gene>
    <name evidence="2" type="ORF">G6034_04245</name>
</gene>
<feature type="transmembrane region" description="Helical" evidence="1">
    <location>
        <begin position="203"/>
        <end position="225"/>
    </location>
</feature>
<keyword evidence="1" id="KW-1133">Transmembrane helix</keyword>
<feature type="transmembrane region" description="Helical" evidence="1">
    <location>
        <begin position="172"/>
        <end position="191"/>
    </location>
</feature>
<dbReference type="AlphaFoldDB" id="A0A7Y7IEQ7"/>
<dbReference type="Proteomes" id="UP000543556">
    <property type="component" value="Unassembled WGS sequence"/>
</dbReference>
<sequence length="231" mass="24213">MTLVLQWVALAVCVACTAWRLPTAIHGRNRSLFWAFLMVAVSVALSIPVIYLPVDGVLGGVNLANVVLRLSLFAVFFLLAAKVAAAYNAPAARAFIRGPVGLAVLIACSAGILVTYAMSDLRGSSPGLSGFTDEPAVVAYMWIGRLYPAYAAAALVPATARAALSRRPAIDRAAAFFMCLGFTCVCVTLVVQMSSNDDSTLMGALSFGAVLSVAAGLVLVWVSCFRGTMKE</sequence>
<organism evidence="2 3">
    <name type="scientific">Arthrobacter wenxiniae</name>
    <dbReference type="NCBI Taxonomy" id="2713570"/>
    <lineage>
        <taxon>Bacteria</taxon>
        <taxon>Bacillati</taxon>
        <taxon>Actinomycetota</taxon>
        <taxon>Actinomycetes</taxon>
        <taxon>Micrococcales</taxon>
        <taxon>Micrococcaceae</taxon>
        <taxon>Arthrobacter</taxon>
    </lineage>
</organism>
<accession>A0A7Y7IEQ7</accession>
<evidence type="ECO:0000256" key="1">
    <source>
        <dbReference type="SAM" id="Phobius"/>
    </source>
</evidence>
<protein>
    <submittedName>
        <fullName evidence="2">Uncharacterized protein</fullName>
    </submittedName>
</protein>